<feature type="transmembrane region" description="Helical" evidence="8">
    <location>
        <begin position="337"/>
        <end position="356"/>
    </location>
</feature>
<keyword evidence="11" id="KW-1185">Reference proteome</keyword>
<feature type="transmembrane region" description="Helical" evidence="8">
    <location>
        <begin position="209"/>
        <end position="232"/>
    </location>
</feature>
<feature type="transmembrane region" description="Helical" evidence="8">
    <location>
        <begin position="362"/>
        <end position="381"/>
    </location>
</feature>
<evidence type="ECO:0000313" key="10">
    <source>
        <dbReference type="EMBL" id="BCR91143.1"/>
    </source>
</evidence>
<feature type="compositionally biased region" description="Polar residues" evidence="7">
    <location>
        <begin position="13"/>
        <end position="22"/>
    </location>
</feature>
<dbReference type="Gene3D" id="1.20.1250.20">
    <property type="entry name" value="MFS general substrate transporter like domains"/>
    <property type="match status" value="2"/>
</dbReference>
<gene>
    <name evidence="10" type="ORF">ACHE_61029A</name>
</gene>
<evidence type="ECO:0000256" key="8">
    <source>
        <dbReference type="SAM" id="Phobius"/>
    </source>
</evidence>
<evidence type="ECO:0000256" key="1">
    <source>
        <dbReference type="ARBA" id="ARBA00004127"/>
    </source>
</evidence>
<evidence type="ECO:0000256" key="6">
    <source>
        <dbReference type="ARBA" id="ARBA00023136"/>
    </source>
</evidence>
<feature type="transmembrane region" description="Helical" evidence="8">
    <location>
        <begin position="393"/>
        <end position="416"/>
    </location>
</feature>
<dbReference type="FunFam" id="1.20.1250.20:FF:000308">
    <property type="entry name" value="MFS efflux transporter"/>
    <property type="match status" value="1"/>
</dbReference>
<evidence type="ECO:0000256" key="3">
    <source>
        <dbReference type="ARBA" id="ARBA00022448"/>
    </source>
</evidence>
<sequence length="451" mass="48344">MAITCLTPLELNNRPSEVQPTPEQAVESENPINGDDDPPATAVNALERWNYPRHNITRLIATFWSFIVSGANDAAYGALIPYLESYYGLSYTIVSLVFLSPLGGYVLAALFNNRIHNAFGQRGVALLAPGCHLIAYIVNSLHPPYPVLVVSFIFAGFGNGLTDSAWNAWIGNMARADEILGLLHGFYGAGAVLSPLAATSLITKANCPWYYFYYIMIACAAVEIVLCAATFWKSTSAVFRQATARSQNENHKGGLRQALFTYPSSRVTWLCALFLLGYVGVEVALGGWIVTFMTQVRHGPAFASGMTATGFWLGITVGRVALGFVTPRVGEKISVSAYIILSIAFGLILWLVPQFYASAVAVALQGFFLGPLFPAVVVVTTKLLPRHLHVSSIGFAAAFGGGGAAVLPFAVGAIAQSKGVKVLQPFILGLSGGILILWLGLPRLSKIHRGE</sequence>
<dbReference type="KEGG" id="ache:ACHE_61029A"/>
<dbReference type="InterPro" id="IPR020846">
    <property type="entry name" value="MFS_dom"/>
</dbReference>
<evidence type="ECO:0000256" key="7">
    <source>
        <dbReference type="SAM" id="MobiDB-lite"/>
    </source>
</evidence>
<feature type="region of interest" description="Disordered" evidence="7">
    <location>
        <begin position="12"/>
        <end position="38"/>
    </location>
</feature>
<dbReference type="FunFam" id="1.20.1250.20:FF:000467">
    <property type="entry name" value="Putative MFS transporter"/>
    <property type="match status" value="1"/>
</dbReference>
<reference evidence="10" key="1">
    <citation type="submission" date="2021-01" db="EMBL/GenBank/DDBJ databases">
        <authorList>
            <consortium name="Aspergillus chevalieri M1 genome sequencing consortium"/>
            <person name="Kazuki M."/>
            <person name="Futagami T."/>
        </authorList>
    </citation>
    <scope>NUCLEOTIDE SEQUENCE</scope>
    <source>
        <strain evidence="10">M1</strain>
    </source>
</reference>
<evidence type="ECO:0000256" key="4">
    <source>
        <dbReference type="ARBA" id="ARBA00022692"/>
    </source>
</evidence>
<keyword evidence="5 8" id="KW-1133">Transmembrane helix</keyword>
<feature type="transmembrane region" description="Helical" evidence="8">
    <location>
        <begin position="267"/>
        <end position="290"/>
    </location>
</feature>
<evidence type="ECO:0000259" key="9">
    <source>
        <dbReference type="PROSITE" id="PS50850"/>
    </source>
</evidence>
<evidence type="ECO:0000256" key="2">
    <source>
        <dbReference type="ARBA" id="ARBA00008335"/>
    </source>
</evidence>
<proteinExistence type="inferred from homology"/>
<accession>A0A7R7ZQW1</accession>
<evidence type="ECO:0000313" key="11">
    <source>
        <dbReference type="Proteomes" id="UP000637239"/>
    </source>
</evidence>
<keyword evidence="3" id="KW-0813">Transport</keyword>
<dbReference type="SUPFAM" id="SSF103473">
    <property type="entry name" value="MFS general substrate transporter"/>
    <property type="match status" value="1"/>
</dbReference>
<evidence type="ECO:0000256" key="5">
    <source>
        <dbReference type="ARBA" id="ARBA00022989"/>
    </source>
</evidence>
<dbReference type="InterPro" id="IPR051788">
    <property type="entry name" value="MFS_Transporter"/>
</dbReference>
<dbReference type="PROSITE" id="PS50850">
    <property type="entry name" value="MFS"/>
    <property type="match status" value="1"/>
</dbReference>
<dbReference type="GeneID" id="66985501"/>
<organism evidence="10 11">
    <name type="scientific">Aspergillus chevalieri</name>
    <name type="common">Eurotium chevalieri</name>
    <dbReference type="NCBI Taxonomy" id="182096"/>
    <lineage>
        <taxon>Eukaryota</taxon>
        <taxon>Fungi</taxon>
        <taxon>Dikarya</taxon>
        <taxon>Ascomycota</taxon>
        <taxon>Pezizomycotina</taxon>
        <taxon>Eurotiomycetes</taxon>
        <taxon>Eurotiomycetidae</taxon>
        <taxon>Eurotiales</taxon>
        <taxon>Aspergillaceae</taxon>
        <taxon>Aspergillus</taxon>
        <taxon>Aspergillus subgen. Aspergillus</taxon>
    </lineage>
</organism>
<feature type="transmembrane region" description="Helical" evidence="8">
    <location>
        <begin position="182"/>
        <end position="203"/>
    </location>
</feature>
<dbReference type="AlphaFoldDB" id="A0A7R7ZQW1"/>
<dbReference type="GO" id="GO:0012505">
    <property type="term" value="C:endomembrane system"/>
    <property type="evidence" value="ECO:0007669"/>
    <property type="project" value="UniProtKB-SubCell"/>
</dbReference>
<comment type="subcellular location">
    <subcellularLocation>
        <location evidence="1">Endomembrane system</location>
        <topology evidence="1">Multi-pass membrane protein</topology>
    </subcellularLocation>
</comment>
<dbReference type="InterPro" id="IPR011701">
    <property type="entry name" value="MFS"/>
</dbReference>
<name>A0A7R7ZQW1_ASPCH</name>
<dbReference type="InterPro" id="IPR036259">
    <property type="entry name" value="MFS_trans_sf"/>
</dbReference>
<comment type="similarity">
    <text evidence="2">Belongs to the major facilitator superfamily.</text>
</comment>
<dbReference type="PANTHER" id="PTHR23514">
    <property type="entry name" value="BYPASS OF STOP CODON PROTEIN 6"/>
    <property type="match status" value="1"/>
</dbReference>
<dbReference type="RefSeq" id="XP_043139665.1">
    <property type="nucleotide sequence ID" value="XM_043282269.1"/>
</dbReference>
<feature type="transmembrane region" description="Helical" evidence="8">
    <location>
        <begin position="422"/>
        <end position="441"/>
    </location>
</feature>
<dbReference type="PANTHER" id="PTHR23514:SF3">
    <property type="entry name" value="BYPASS OF STOP CODON PROTEIN 6"/>
    <property type="match status" value="1"/>
</dbReference>
<keyword evidence="4 8" id="KW-0812">Transmembrane</keyword>
<dbReference type="GO" id="GO:0016020">
    <property type="term" value="C:membrane"/>
    <property type="evidence" value="ECO:0007669"/>
    <property type="project" value="TreeGrafter"/>
</dbReference>
<feature type="transmembrane region" description="Helical" evidence="8">
    <location>
        <begin position="302"/>
        <end position="325"/>
    </location>
</feature>
<feature type="transmembrane region" description="Helical" evidence="8">
    <location>
        <begin position="89"/>
        <end position="111"/>
    </location>
</feature>
<dbReference type="Proteomes" id="UP000637239">
    <property type="component" value="Chromosome 6"/>
</dbReference>
<dbReference type="EMBL" id="AP024421">
    <property type="protein sequence ID" value="BCR91143.1"/>
    <property type="molecule type" value="Genomic_DNA"/>
</dbReference>
<reference evidence="10" key="2">
    <citation type="submission" date="2021-02" db="EMBL/GenBank/DDBJ databases">
        <title>Aspergillus chevalieri M1 genome sequence.</title>
        <authorList>
            <person name="Kadooka C."/>
            <person name="Mori K."/>
            <person name="Futagami T."/>
        </authorList>
    </citation>
    <scope>NUCLEOTIDE SEQUENCE</scope>
    <source>
        <strain evidence="10">M1</strain>
    </source>
</reference>
<feature type="domain" description="Major facilitator superfamily (MFS) profile" evidence="9">
    <location>
        <begin position="58"/>
        <end position="445"/>
    </location>
</feature>
<keyword evidence="6 8" id="KW-0472">Membrane</keyword>
<dbReference type="GO" id="GO:0022857">
    <property type="term" value="F:transmembrane transporter activity"/>
    <property type="evidence" value="ECO:0007669"/>
    <property type="project" value="InterPro"/>
</dbReference>
<protein>
    <recommendedName>
        <fullName evidence="9">Major facilitator superfamily (MFS) profile domain-containing protein</fullName>
    </recommendedName>
</protein>
<dbReference type="Pfam" id="PF07690">
    <property type="entry name" value="MFS_1"/>
    <property type="match status" value="1"/>
</dbReference>
<feature type="transmembrane region" description="Helical" evidence="8">
    <location>
        <begin position="59"/>
        <end position="83"/>
    </location>
</feature>